<dbReference type="OrthoDB" id="7916429at2"/>
<dbReference type="Gene3D" id="3.30.1340.30">
    <property type="match status" value="1"/>
</dbReference>
<protein>
    <submittedName>
        <fullName evidence="3">BON domain-containing protein</fullName>
    </submittedName>
</protein>
<proteinExistence type="predicted"/>
<evidence type="ECO:0000313" key="3">
    <source>
        <dbReference type="EMBL" id="TPW27043.1"/>
    </source>
</evidence>
<dbReference type="Proteomes" id="UP000320314">
    <property type="component" value="Unassembled WGS sequence"/>
</dbReference>
<feature type="domain" description="BON" evidence="2">
    <location>
        <begin position="131"/>
        <end position="199"/>
    </location>
</feature>
<comment type="caution">
    <text evidence="3">The sequence shown here is derived from an EMBL/GenBank/DDBJ whole genome shotgun (WGS) entry which is preliminary data.</text>
</comment>
<dbReference type="InterPro" id="IPR007055">
    <property type="entry name" value="BON_dom"/>
</dbReference>
<sequence length="202" mass="22602">MRRHRTRRRPMRFSERDKARTQRQEEYEDYTERNINGGWPYSDEAGAQSEAPGNRPYGDLGANFDRERNDGMHDAADPVPDSTDLETAPGGETPAERDDAMHVARTPKLRALGDRGVAGHRGKGPRGYRRSDERIREDVSDLLTEEARLDPSDLDVTVEGGQVLLEGRVSEDAERELAETLAWQVIGVAHVENSLTVGPPEL</sequence>
<gene>
    <name evidence="3" type="ORF">FJU11_12945</name>
</gene>
<keyword evidence="4" id="KW-1185">Reference proteome</keyword>
<evidence type="ECO:0000256" key="1">
    <source>
        <dbReference type="SAM" id="MobiDB-lite"/>
    </source>
</evidence>
<dbReference type="PANTHER" id="PTHR34606">
    <property type="entry name" value="BON DOMAIN-CONTAINING PROTEIN"/>
    <property type="match status" value="1"/>
</dbReference>
<dbReference type="AlphaFoldDB" id="A0A506TY75"/>
<dbReference type="PROSITE" id="PS50914">
    <property type="entry name" value="BON"/>
    <property type="match status" value="1"/>
</dbReference>
<evidence type="ECO:0000313" key="4">
    <source>
        <dbReference type="Proteomes" id="UP000320314"/>
    </source>
</evidence>
<dbReference type="PANTHER" id="PTHR34606:SF15">
    <property type="entry name" value="BON DOMAIN-CONTAINING PROTEIN"/>
    <property type="match status" value="1"/>
</dbReference>
<dbReference type="EMBL" id="VHLH01000024">
    <property type="protein sequence ID" value="TPW27043.1"/>
    <property type="molecule type" value="Genomic_DNA"/>
</dbReference>
<dbReference type="InterPro" id="IPR051686">
    <property type="entry name" value="Lipoprotein_DolP"/>
</dbReference>
<dbReference type="Pfam" id="PF04972">
    <property type="entry name" value="BON"/>
    <property type="match status" value="1"/>
</dbReference>
<organism evidence="3 4">
    <name type="scientific">Pararhizobium mangrovi</name>
    <dbReference type="NCBI Taxonomy" id="2590452"/>
    <lineage>
        <taxon>Bacteria</taxon>
        <taxon>Pseudomonadati</taxon>
        <taxon>Pseudomonadota</taxon>
        <taxon>Alphaproteobacteria</taxon>
        <taxon>Hyphomicrobiales</taxon>
        <taxon>Rhizobiaceae</taxon>
        <taxon>Rhizobium/Agrobacterium group</taxon>
        <taxon>Pararhizobium</taxon>
    </lineage>
</organism>
<dbReference type="SMART" id="SM00749">
    <property type="entry name" value="BON"/>
    <property type="match status" value="1"/>
</dbReference>
<feature type="compositionally biased region" description="Basic residues" evidence="1">
    <location>
        <begin position="1"/>
        <end position="11"/>
    </location>
</feature>
<feature type="region of interest" description="Disordered" evidence="1">
    <location>
        <begin position="1"/>
        <end position="132"/>
    </location>
</feature>
<evidence type="ECO:0000259" key="2">
    <source>
        <dbReference type="PROSITE" id="PS50914"/>
    </source>
</evidence>
<feature type="compositionally biased region" description="Basic and acidic residues" evidence="1">
    <location>
        <begin position="12"/>
        <end position="25"/>
    </location>
</feature>
<feature type="compositionally biased region" description="Basic residues" evidence="1">
    <location>
        <begin position="118"/>
        <end position="128"/>
    </location>
</feature>
<accession>A0A506TY75</accession>
<name>A0A506TY75_9HYPH</name>
<reference evidence="3 4" key="1">
    <citation type="submission" date="2019-06" db="EMBL/GenBank/DDBJ databases">
        <authorList>
            <person name="Li M."/>
        </authorList>
    </citation>
    <scope>NUCLEOTIDE SEQUENCE [LARGE SCALE GENOMIC DNA]</scope>
    <source>
        <strain evidence="3 4">BGMRC6574</strain>
    </source>
</reference>
<feature type="compositionally biased region" description="Basic and acidic residues" evidence="1">
    <location>
        <begin position="64"/>
        <end position="76"/>
    </location>
</feature>
<dbReference type="InterPro" id="IPR014004">
    <property type="entry name" value="Transpt-assoc_nodulatn_dom_bac"/>
</dbReference>